<evidence type="ECO:0000313" key="5">
    <source>
        <dbReference type="Proteomes" id="UP000075787"/>
    </source>
</evidence>
<dbReference type="GO" id="GO:0005524">
    <property type="term" value="F:ATP binding"/>
    <property type="evidence" value="ECO:0007669"/>
    <property type="project" value="UniProtKB-KW"/>
</dbReference>
<dbReference type="Proteomes" id="UP000075787">
    <property type="component" value="Unassembled WGS sequence"/>
</dbReference>
<dbReference type="InterPro" id="IPR036890">
    <property type="entry name" value="HATPase_C_sf"/>
</dbReference>
<dbReference type="GeneID" id="97242039"/>
<sequence>MTAVTELALAADLSELTRLADAIETFCDAHALPPAVSYQISLAADELITNVISYGFPDGATGLPITVRLAAGEGDGASVTVVIVDDGPAFDPFAEAPPPVLEGDIEDRPIGGLGVHLVRSMMDQVDYARIDGRNVVTLRKQIPAGMADD</sequence>
<dbReference type="Gene3D" id="3.30.565.10">
    <property type="entry name" value="Histidine kinase-like ATPase, C-terminal domain"/>
    <property type="match status" value="1"/>
</dbReference>
<reference evidence="4 5" key="1">
    <citation type="submission" date="2015-12" db="EMBL/GenBank/DDBJ databases">
        <title>Genome sequence of Tistrella mobilis MCCC 1A02139.</title>
        <authorList>
            <person name="Lu L."/>
            <person name="Lai Q."/>
            <person name="Shao Z."/>
            <person name="Qian P."/>
        </authorList>
    </citation>
    <scope>NUCLEOTIDE SEQUENCE [LARGE SCALE GENOMIC DNA]</scope>
    <source>
        <strain evidence="4 5">MCCC 1A02139</strain>
    </source>
</reference>
<dbReference type="AlphaFoldDB" id="A0A161Q8K9"/>
<dbReference type="CDD" id="cd16936">
    <property type="entry name" value="HATPase_RsbW-like"/>
    <property type="match status" value="1"/>
</dbReference>
<dbReference type="Proteomes" id="UP000257706">
    <property type="component" value="Unassembled WGS sequence"/>
</dbReference>
<dbReference type="RefSeq" id="WP_062761336.1">
    <property type="nucleotide sequence ID" value="NZ_CP121027.1"/>
</dbReference>
<dbReference type="EMBL" id="LPZR01000010">
    <property type="protein sequence ID" value="KYO57659.1"/>
    <property type="molecule type" value="Genomic_DNA"/>
</dbReference>
<keyword evidence="1" id="KW-0808">Transferase</keyword>
<keyword evidence="3" id="KW-0547">Nucleotide-binding</keyword>
<proteinExistence type="predicted"/>
<reference evidence="3 6" key="2">
    <citation type="journal article" date="2018" name="Nat. Biotechnol.">
        <title>A standardized bacterial taxonomy based on genome phylogeny substantially revises the tree of life.</title>
        <authorList>
            <person name="Parks D.H."/>
            <person name="Chuvochina M."/>
            <person name="Waite D.W."/>
            <person name="Rinke C."/>
            <person name="Skarshewski A."/>
            <person name="Chaumeil P.A."/>
            <person name="Hugenholtz P."/>
        </authorList>
    </citation>
    <scope>NUCLEOTIDE SEQUENCE [LARGE SCALE GENOMIC DNA]</scope>
    <source>
        <strain evidence="3">UBA8739</strain>
    </source>
</reference>
<evidence type="ECO:0000256" key="1">
    <source>
        <dbReference type="ARBA" id="ARBA00022527"/>
    </source>
</evidence>
<gene>
    <name evidence="4" type="ORF">AUP44_19400</name>
    <name evidence="3" type="ORF">DCK97_06665</name>
</gene>
<dbReference type="EMBL" id="DMAI01000106">
    <property type="protein sequence ID" value="HAE47086.1"/>
    <property type="molecule type" value="Genomic_DNA"/>
</dbReference>
<dbReference type="GO" id="GO:0004674">
    <property type="term" value="F:protein serine/threonine kinase activity"/>
    <property type="evidence" value="ECO:0007669"/>
    <property type="project" value="UniProtKB-KW"/>
</dbReference>
<dbReference type="PANTHER" id="PTHR35526:SF6">
    <property type="entry name" value="SLR1861 PROTEIN"/>
    <property type="match status" value="1"/>
</dbReference>
<dbReference type="PANTHER" id="PTHR35526">
    <property type="entry name" value="ANTI-SIGMA-F FACTOR RSBW-RELATED"/>
    <property type="match status" value="1"/>
</dbReference>
<evidence type="ECO:0000313" key="3">
    <source>
        <dbReference type="EMBL" id="HAE47086.1"/>
    </source>
</evidence>
<dbReference type="Pfam" id="PF13581">
    <property type="entry name" value="HATPase_c_2"/>
    <property type="match status" value="1"/>
</dbReference>
<comment type="caution">
    <text evidence="4">The sequence shown here is derived from an EMBL/GenBank/DDBJ whole genome shotgun (WGS) entry which is preliminary data.</text>
</comment>
<keyword evidence="3" id="KW-0067">ATP-binding</keyword>
<evidence type="ECO:0000313" key="6">
    <source>
        <dbReference type="Proteomes" id="UP000257706"/>
    </source>
</evidence>
<keyword evidence="1" id="KW-0723">Serine/threonine-protein kinase</keyword>
<accession>A0A161Q8K9</accession>
<dbReference type="OrthoDB" id="9792240at2"/>
<dbReference type="InterPro" id="IPR050267">
    <property type="entry name" value="Anti-sigma-factor_SerPK"/>
</dbReference>
<evidence type="ECO:0000313" key="4">
    <source>
        <dbReference type="EMBL" id="KYO57659.1"/>
    </source>
</evidence>
<evidence type="ECO:0000259" key="2">
    <source>
        <dbReference type="Pfam" id="PF13581"/>
    </source>
</evidence>
<dbReference type="InterPro" id="IPR003594">
    <property type="entry name" value="HATPase_dom"/>
</dbReference>
<keyword evidence="1" id="KW-0418">Kinase</keyword>
<protein>
    <submittedName>
        <fullName evidence="3">ATP-binding protein</fullName>
    </submittedName>
</protein>
<dbReference type="SUPFAM" id="SSF55874">
    <property type="entry name" value="ATPase domain of HSP90 chaperone/DNA topoisomerase II/histidine kinase"/>
    <property type="match status" value="1"/>
</dbReference>
<organism evidence="4 5">
    <name type="scientific">Tistrella mobilis</name>
    <dbReference type="NCBI Taxonomy" id="171437"/>
    <lineage>
        <taxon>Bacteria</taxon>
        <taxon>Pseudomonadati</taxon>
        <taxon>Pseudomonadota</taxon>
        <taxon>Alphaproteobacteria</taxon>
        <taxon>Geminicoccales</taxon>
        <taxon>Geminicoccaceae</taxon>
        <taxon>Tistrella</taxon>
    </lineage>
</organism>
<name>A0A161Q8K9_9PROT</name>
<feature type="domain" description="Histidine kinase/HSP90-like ATPase" evidence="2">
    <location>
        <begin position="10"/>
        <end position="140"/>
    </location>
</feature>